<dbReference type="InterPro" id="IPR011990">
    <property type="entry name" value="TPR-like_helical_dom_sf"/>
</dbReference>
<reference evidence="3 4" key="1">
    <citation type="submission" date="2016-05" db="EMBL/GenBank/DDBJ databases">
        <title>Genomic and physiological characterization of Planctopirus sp. isolated from fresh water lake.</title>
        <authorList>
            <person name="Subhash Y."/>
            <person name="Ramana C."/>
        </authorList>
    </citation>
    <scope>NUCLEOTIDE SEQUENCE [LARGE SCALE GENOMIC DNA]</scope>
    <source>
        <strain evidence="3 4">JC280</strain>
    </source>
</reference>
<dbReference type="EMBL" id="LYDR01000055">
    <property type="protein sequence ID" value="ODA33337.1"/>
    <property type="molecule type" value="Genomic_DNA"/>
</dbReference>
<feature type="transmembrane region" description="Helical" evidence="2">
    <location>
        <begin position="1086"/>
        <end position="1106"/>
    </location>
</feature>
<proteinExistence type="predicted"/>
<feature type="compositionally biased region" description="Pro residues" evidence="1">
    <location>
        <begin position="1197"/>
        <end position="1210"/>
    </location>
</feature>
<feature type="compositionally biased region" description="Basic and acidic residues" evidence="1">
    <location>
        <begin position="1063"/>
        <end position="1072"/>
    </location>
</feature>
<comment type="caution">
    <text evidence="3">The sequence shown here is derived from an EMBL/GenBank/DDBJ whole genome shotgun (WGS) entry which is preliminary data.</text>
</comment>
<name>A0A1C3EJB7_9PLAN</name>
<evidence type="ECO:0000256" key="1">
    <source>
        <dbReference type="SAM" id="MobiDB-lite"/>
    </source>
</evidence>
<keyword evidence="2" id="KW-0472">Membrane</keyword>
<feature type="region of interest" description="Disordered" evidence="1">
    <location>
        <begin position="1109"/>
        <end position="1210"/>
    </location>
</feature>
<sequence length="1210" mass="132490">MSQAKNAVRAAIKHATSRQVGASVLYVAIAAWTLQPLALANEEDLLFIERLRGRGYHDTALLYLDQLQARPQLDATLKSRIPYERAITLLDAAKINRDSKTKTAQLDSALAYLNQFVKESPNAPEAATANLRRAEILLARTSAEVGSARTLQGAAATEANDRARKSASEAREILTTAENQYQTALKAFPTHIDKVADAEKFAARAETENRLISVQLDLARSSYEEAQTHPPDSAQRKELLQAAADAYEKLHQKYRTNVAGLVARMWQGKCFEEQGDLPKALGVYKEILDQPDNSPSMSALKDQARQFQLICLNRKSPPDYAAVTSQGEEWVKGNKSLLRSRVGLGIRLELAKAYEGLGDDRNLIKPEQLKFWRLAATHARDVSQFGEFSREGMEILRRLEKKISGDEKAPDAFEPALFVAQAKLQERQEKQKLFEEATAAKKPAAELAKMRQELSLLDQEAMRSFELALKLASRQDDPVKVNKARYLYGLCAYLTGKSFEAAVICEQAAIMARGDEDQQLALDAAYLSLMSLVQAYQESQSEGAIREAELEAVVNAANRMLKRFPDTEKANDVRMQMGNLYKLQKRFIDATGWYLQIPATGGKYAEAQMAAGQAFWNAYLAEATKPESMRVDAAQMTEWRQTAQKKLEQGVAKISENLPPEGTSPPELIAGKWSLAQILVGQGQDKEAVKLLTGEPHSPRKAIEVPDEKKRPATGIKNRAFAGETLKLLVRAYIGSGQTKEANQAMKDLEKVAAGQAGADVTQLYIGISKLLKEELDRFKETGETERYNQLRTAFEEFMGDLSKRIEGQTWASLSWIGETYAALGEASAGDQEKQDQFFGKSVEAFESILSRSENEPEFASANQLLSTKVRLIRAHRMKKNFEAGEKIINELLASRKNDVVLQTQAAELYLDWGTNSDAKYLNIALVGNPATGVWGFGALGQRLQQAMDSGRADLLPQYLDARYNAGTARLALAESQGDQKKRATQLKNAEIELVASLSVLPDLTAEQRGRFNDLYRKVLEASGKPAVDMPLSREVVMIATETTETPENNEPGVAGATGNPKAADKKPDEPEKIAEVAPPMSTTTAYAIIGGIVVACLGVVGFFVMSGNKQKKRSRKTPGRSEPTSLNVDFGGGAPAALGSFDFDIATKPTGKAPPKPASRPKPAGTATRTAGEKSTGEKATGEKTTGEKTARPAGTPKPRPKPPVEPPG</sequence>
<evidence type="ECO:0000256" key="2">
    <source>
        <dbReference type="SAM" id="Phobius"/>
    </source>
</evidence>
<evidence type="ECO:0000313" key="3">
    <source>
        <dbReference type="EMBL" id="ODA33337.1"/>
    </source>
</evidence>
<dbReference type="SUPFAM" id="SSF48452">
    <property type="entry name" value="TPR-like"/>
    <property type="match status" value="1"/>
</dbReference>
<organism evidence="3 4">
    <name type="scientific">Planctopirus hydrillae</name>
    <dbReference type="NCBI Taxonomy" id="1841610"/>
    <lineage>
        <taxon>Bacteria</taxon>
        <taxon>Pseudomonadati</taxon>
        <taxon>Planctomycetota</taxon>
        <taxon>Planctomycetia</taxon>
        <taxon>Planctomycetales</taxon>
        <taxon>Planctomycetaceae</taxon>
        <taxon>Planctopirus</taxon>
    </lineage>
</organism>
<accession>A0A1C3EJB7</accession>
<dbReference type="Gene3D" id="1.25.40.10">
    <property type="entry name" value="Tetratricopeptide repeat domain"/>
    <property type="match status" value="2"/>
</dbReference>
<dbReference type="OrthoDB" id="224351at2"/>
<gene>
    <name evidence="3" type="ORF">A6X21_18730</name>
</gene>
<dbReference type="RefSeq" id="WP_068846894.1">
    <property type="nucleotide sequence ID" value="NZ_LYDR01000055.1"/>
</dbReference>
<keyword evidence="2" id="KW-0812">Transmembrane</keyword>
<evidence type="ECO:0000313" key="4">
    <source>
        <dbReference type="Proteomes" id="UP000094828"/>
    </source>
</evidence>
<feature type="compositionally biased region" description="Basic and acidic residues" evidence="1">
    <location>
        <begin position="1172"/>
        <end position="1192"/>
    </location>
</feature>
<keyword evidence="4" id="KW-1185">Reference proteome</keyword>
<feature type="compositionally biased region" description="Basic residues" evidence="1">
    <location>
        <begin position="1110"/>
        <end position="1119"/>
    </location>
</feature>
<dbReference type="AlphaFoldDB" id="A0A1C3EJB7"/>
<dbReference type="STRING" id="1841610.A6X21_18730"/>
<protein>
    <submittedName>
        <fullName evidence="3">Uncharacterized protein</fullName>
    </submittedName>
</protein>
<dbReference type="Proteomes" id="UP000094828">
    <property type="component" value="Unassembled WGS sequence"/>
</dbReference>
<keyword evidence="2" id="KW-1133">Transmembrane helix</keyword>
<feature type="region of interest" description="Disordered" evidence="1">
    <location>
        <begin position="1044"/>
        <end position="1072"/>
    </location>
</feature>